<keyword evidence="2" id="KW-0472">Membrane</keyword>
<evidence type="ECO:0000256" key="3">
    <source>
        <dbReference type="SAM" id="SignalP"/>
    </source>
</evidence>
<sequence length="161" mass="17081">MSVYKLLSSNRRAIAVTALAALALGASGCTRLRTHQGYVGDSSLIDAVTAGVDNKQSVQASLGRPTFVGQFDQNDWYYFARDSRQLAFSKPRASDQTVLHVRFDDAGNVASVNKFGMEYIARINPEGDKTPTLGRESSFFEDLFGGIGTVGAPGAGGGPGQ</sequence>
<feature type="chain" id="PRO_5046084916" evidence="3">
    <location>
        <begin position="21"/>
        <end position="161"/>
    </location>
</feature>
<dbReference type="RefSeq" id="WP_381421049.1">
    <property type="nucleotide sequence ID" value="NZ_JBHSDH010000010.1"/>
</dbReference>
<dbReference type="PROSITE" id="PS51257">
    <property type="entry name" value="PROKAR_LIPOPROTEIN"/>
    <property type="match status" value="1"/>
</dbReference>
<feature type="domain" description="Outer membrane protein assembly factor BamE" evidence="4">
    <location>
        <begin position="37"/>
        <end position="111"/>
    </location>
</feature>
<dbReference type="InterPro" id="IPR037873">
    <property type="entry name" value="BamE-like"/>
</dbReference>
<keyword evidence="1 3" id="KW-0732">Signal</keyword>
<organism evidence="5 6">
    <name type="scientific">Sphingorhabdus arenilitoris</name>
    <dbReference type="NCBI Taxonomy" id="1490041"/>
    <lineage>
        <taxon>Bacteria</taxon>
        <taxon>Pseudomonadati</taxon>
        <taxon>Pseudomonadota</taxon>
        <taxon>Alphaproteobacteria</taxon>
        <taxon>Sphingomonadales</taxon>
        <taxon>Sphingomonadaceae</taxon>
        <taxon>Sphingorhabdus</taxon>
    </lineage>
</organism>
<comment type="caution">
    <text evidence="5">The sequence shown here is derived from an EMBL/GenBank/DDBJ whole genome shotgun (WGS) entry which is preliminary data.</text>
</comment>
<evidence type="ECO:0000259" key="4">
    <source>
        <dbReference type="Pfam" id="PF04355"/>
    </source>
</evidence>
<dbReference type="Pfam" id="PF04355">
    <property type="entry name" value="BamE"/>
    <property type="match status" value="1"/>
</dbReference>
<gene>
    <name evidence="5" type="ORF">ACFOWX_02770</name>
</gene>
<evidence type="ECO:0000313" key="6">
    <source>
        <dbReference type="Proteomes" id="UP001595887"/>
    </source>
</evidence>
<dbReference type="Gene3D" id="3.30.1450.10">
    <property type="match status" value="1"/>
</dbReference>
<dbReference type="Proteomes" id="UP001595887">
    <property type="component" value="Unassembled WGS sequence"/>
</dbReference>
<evidence type="ECO:0000256" key="2">
    <source>
        <dbReference type="ARBA" id="ARBA00023136"/>
    </source>
</evidence>
<proteinExistence type="predicted"/>
<name>A0ABV8RD40_9SPHN</name>
<dbReference type="InterPro" id="IPR007450">
    <property type="entry name" value="BamE_dom"/>
</dbReference>
<evidence type="ECO:0000313" key="5">
    <source>
        <dbReference type="EMBL" id="MFC4291332.1"/>
    </source>
</evidence>
<reference evidence="6" key="1">
    <citation type="journal article" date="2019" name="Int. J. Syst. Evol. Microbiol.">
        <title>The Global Catalogue of Microorganisms (GCM) 10K type strain sequencing project: providing services to taxonomists for standard genome sequencing and annotation.</title>
        <authorList>
            <consortium name="The Broad Institute Genomics Platform"/>
            <consortium name="The Broad Institute Genome Sequencing Center for Infectious Disease"/>
            <person name="Wu L."/>
            <person name="Ma J."/>
        </authorList>
    </citation>
    <scope>NUCLEOTIDE SEQUENCE [LARGE SCALE GENOMIC DNA]</scope>
    <source>
        <strain evidence="6">CECT 8531</strain>
    </source>
</reference>
<evidence type="ECO:0000256" key="1">
    <source>
        <dbReference type="ARBA" id="ARBA00022729"/>
    </source>
</evidence>
<keyword evidence="6" id="KW-1185">Reference proteome</keyword>
<accession>A0ABV8RD40</accession>
<protein>
    <submittedName>
        <fullName evidence="5">Outer membrane protein assembly factor BamE</fullName>
    </submittedName>
</protein>
<feature type="signal peptide" evidence="3">
    <location>
        <begin position="1"/>
        <end position="20"/>
    </location>
</feature>
<dbReference type="EMBL" id="JBHSDH010000010">
    <property type="protein sequence ID" value="MFC4291332.1"/>
    <property type="molecule type" value="Genomic_DNA"/>
</dbReference>